<dbReference type="CDD" id="cd06225">
    <property type="entry name" value="HAMP"/>
    <property type="match status" value="1"/>
</dbReference>
<comment type="caution">
    <text evidence="13">The sequence shown here is derived from an EMBL/GenBank/DDBJ whole genome shotgun (WGS) entry which is preliminary data.</text>
</comment>
<dbReference type="PROSITE" id="PS50109">
    <property type="entry name" value="HIS_KIN"/>
    <property type="match status" value="1"/>
</dbReference>
<evidence type="ECO:0000256" key="2">
    <source>
        <dbReference type="ARBA" id="ARBA00004651"/>
    </source>
</evidence>
<dbReference type="PANTHER" id="PTHR44936">
    <property type="entry name" value="SENSOR PROTEIN CREC"/>
    <property type="match status" value="1"/>
</dbReference>
<keyword evidence="6" id="KW-0808">Transferase</keyword>
<dbReference type="SUPFAM" id="SSF158472">
    <property type="entry name" value="HAMP domain-like"/>
    <property type="match status" value="1"/>
</dbReference>
<dbReference type="GO" id="GO:0000155">
    <property type="term" value="F:phosphorelay sensor kinase activity"/>
    <property type="evidence" value="ECO:0007669"/>
    <property type="project" value="InterPro"/>
</dbReference>
<protein>
    <recommendedName>
        <fullName evidence="3">histidine kinase</fullName>
        <ecNumber evidence="3">2.7.13.3</ecNumber>
    </recommendedName>
</protein>
<dbReference type="PANTHER" id="PTHR44936:SF10">
    <property type="entry name" value="SENSOR PROTEIN RSTB"/>
    <property type="match status" value="1"/>
</dbReference>
<feature type="domain" description="Histidine kinase" evidence="11">
    <location>
        <begin position="319"/>
        <end position="528"/>
    </location>
</feature>
<dbReference type="SUPFAM" id="SSF55874">
    <property type="entry name" value="ATPase domain of HSP90 chaperone/DNA topoisomerase II/histidine kinase"/>
    <property type="match status" value="1"/>
</dbReference>
<evidence type="ECO:0000256" key="10">
    <source>
        <dbReference type="SAM" id="Coils"/>
    </source>
</evidence>
<comment type="subcellular location">
    <subcellularLocation>
        <location evidence="2">Cell membrane</location>
        <topology evidence="2">Multi-pass membrane protein</topology>
    </subcellularLocation>
</comment>
<dbReference type="PROSITE" id="PS50885">
    <property type="entry name" value="HAMP"/>
    <property type="match status" value="1"/>
</dbReference>
<accession>A0A1E5IPJ2</accession>
<dbReference type="Pfam" id="PF00672">
    <property type="entry name" value="HAMP"/>
    <property type="match status" value="1"/>
</dbReference>
<dbReference type="SMART" id="SM00304">
    <property type="entry name" value="HAMP"/>
    <property type="match status" value="1"/>
</dbReference>
<evidence type="ECO:0000313" key="13">
    <source>
        <dbReference type="EMBL" id="OEG72008.1"/>
    </source>
</evidence>
<evidence type="ECO:0000256" key="3">
    <source>
        <dbReference type="ARBA" id="ARBA00012438"/>
    </source>
</evidence>
<dbReference type="InterPro" id="IPR036097">
    <property type="entry name" value="HisK_dim/P_sf"/>
</dbReference>
<dbReference type="InterPro" id="IPR050980">
    <property type="entry name" value="2C_sensor_his_kinase"/>
</dbReference>
<comment type="catalytic activity">
    <reaction evidence="1">
        <text>ATP + protein L-histidine = ADP + protein N-phospho-L-histidine.</text>
        <dbReference type="EC" id="2.7.13.3"/>
    </reaction>
</comment>
<dbReference type="AlphaFoldDB" id="A0A1E5IPJ2"/>
<dbReference type="GO" id="GO:0005886">
    <property type="term" value="C:plasma membrane"/>
    <property type="evidence" value="ECO:0007669"/>
    <property type="project" value="UniProtKB-SubCell"/>
</dbReference>
<dbReference type="Gene3D" id="6.10.340.10">
    <property type="match status" value="1"/>
</dbReference>
<evidence type="ECO:0000259" key="12">
    <source>
        <dbReference type="PROSITE" id="PS50885"/>
    </source>
</evidence>
<evidence type="ECO:0000313" key="14">
    <source>
        <dbReference type="Proteomes" id="UP000095230"/>
    </source>
</evidence>
<evidence type="ECO:0000256" key="9">
    <source>
        <dbReference type="ARBA" id="ARBA00022840"/>
    </source>
</evidence>
<dbReference type="InterPro" id="IPR005467">
    <property type="entry name" value="His_kinase_dom"/>
</dbReference>
<keyword evidence="8 13" id="KW-0418">Kinase</keyword>
<evidence type="ECO:0000256" key="6">
    <source>
        <dbReference type="ARBA" id="ARBA00022679"/>
    </source>
</evidence>
<keyword evidence="4" id="KW-0472">Membrane</keyword>
<keyword evidence="9" id="KW-0067">ATP-binding</keyword>
<evidence type="ECO:0000256" key="8">
    <source>
        <dbReference type="ARBA" id="ARBA00022777"/>
    </source>
</evidence>
<evidence type="ECO:0000256" key="1">
    <source>
        <dbReference type="ARBA" id="ARBA00000085"/>
    </source>
</evidence>
<feature type="domain" description="HAMP" evidence="12">
    <location>
        <begin position="247"/>
        <end position="299"/>
    </location>
</feature>
<dbReference type="Pfam" id="PF00512">
    <property type="entry name" value="HisKA"/>
    <property type="match status" value="1"/>
</dbReference>
<organism evidence="13 14">
    <name type="scientific">Shewanella colwelliana</name>
    <name type="common">Alteromonas colwelliana</name>
    <dbReference type="NCBI Taxonomy" id="23"/>
    <lineage>
        <taxon>Bacteria</taxon>
        <taxon>Pseudomonadati</taxon>
        <taxon>Pseudomonadota</taxon>
        <taxon>Gammaproteobacteria</taxon>
        <taxon>Alteromonadales</taxon>
        <taxon>Shewanellaceae</taxon>
        <taxon>Shewanella</taxon>
    </lineage>
</organism>
<dbReference type="RefSeq" id="WP_069671994.1">
    <property type="nucleotide sequence ID" value="NZ_JAWWDQ010000003.1"/>
</dbReference>
<evidence type="ECO:0000256" key="4">
    <source>
        <dbReference type="ARBA" id="ARBA00022475"/>
    </source>
</evidence>
<dbReference type="Proteomes" id="UP000095230">
    <property type="component" value="Unassembled WGS sequence"/>
</dbReference>
<dbReference type="InterPro" id="IPR003661">
    <property type="entry name" value="HisK_dim/P_dom"/>
</dbReference>
<proteinExistence type="predicted"/>
<gene>
    <name evidence="13" type="ORF">BEL05_03145</name>
</gene>
<dbReference type="SUPFAM" id="SSF47384">
    <property type="entry name" value="Homodimeric domain of signal transducing histidine kinase"/>
    <property type="match status" value="1"/>
</dbReference>
<dbReference type="Gene3D" id="3.30.565.10">
    <property type="entry name" value="Histidine kinase-like ATPase, C-terminal domain"/>
    <property type="match status" value="1"/>
</dbReference>
<keyword evidence="5" id="KW-0597">Phosphoprotein</keyword>
<evidence type="ECO:0000256" key="5">
    <source>
        <dbReference type="ARBA" id="ARBA00022553"/>
    </source>
</evidence>
<dbReference type="InterPro" id="IPR003594">
    <property type="entry name" value="HATPase_dom"/>
</dbReference>
<keyword evidence="4" id="KW-1003">Cell membrane</keyword>
<dbReference type="EMBL" id="MCBT01000048">
    <property type="protein sequence ID" value="OEG72008.1"/>
    <property type="molecule type" value="Genomic_DNA"/>
</dbReference>
<dbReference type="SMART" id="SM00387">
    <property type="entry name" value="HATPase_c"/>
    <property type="match status" value="1"/>
</dbReference>
<dbReference type="OrthoDB" id="1931120at2"/>
<sequence>MSIKRYLFLLFGALIILLGLMQLMISQGIKEELQSELSQSSKTLSQNLVKVLIENVGNEQDFVVEFEHDAIHDDVEEFGHGFNNEIGEITQAISELSQEVMALETQDGDSLSGQSRQKLHQALQVKEKELKAQLNEMAQKERVFEQQQRASIVEARRDAAMAYQQRLNEAVSQIQIDSNRWLEDGNIAIIEAPSVPALGELSFSVIKDLKLPSTGANDQLEEFNESMLALILITSLVALILTYLLSHYISAPLSQLARGHQKLGSGELGFQVEEKGVKELKAIFSGFNKMSRQLEQLSEKESMMVQQQQLAELGEVTRGIAHSLRNPLHTVGLLSEAATHAQSSEELQRMLSQIQQKIVMMDKSIQSLLTLSSTQVDRTHQVPLNAIIQDILLELSINGSKPVISFVMPNVKPGENLVVAGAESEIRSIVHAVLINAVEATPDSGTIDVTLTQEHEQHVIIVRDTGKGIPDELKHKLTQPHVTTKTEGTGMGIYIAERLIKGHYRGDIQFDDNPKGGTIVTLTFARVKQG</sequence>
<dbReference type="Gene3D" id="1.10.287.130">
    <property type="match status" value="1"/>
</dbReference>
<dbReference type="Pfam" id="PF02518">
    <property type="entry name" value="HATPase_c"/>
    <property type="match status" value="1"/>
</dbReference>
<reference evidence="13 14" key="1">
    <citation type="submission" date="2016-07" db="EMBL/GenBank/DDBJ databases">
        <title>Whole-genome of two Shewanella species isolated from a digestive organ of sea cucumber Apostichopus japonicus Selenka 1867.</title>
        <authorList>
            <person name="Hong H.-H."/>
            <person name="Choi H."/>
            <person name="Cheon S."/>
            <person name="Oh J.-S."/>
            <person name="Lee H.-G."/>
            <person name="Park C."/>
        </authorList>
    </citation>
    <scope>NUCLEOTIDE SEQUENCE [LARGE SCALE GENOMIC DNA]</scope>
    <source>
        <strain evidence="13 14">CSB03KR</strain>
    </source>
</reference>
<dbReference type="STRING" id="23.BEL05_03145"/>
<keyword evidence="7" id="KW-0547">Nucleotide-binding</keyword>
<dbReference type="InterPro" id="IPR003660">
    <property type="entry name" value="HAMP_dom"/>
</dbReference>
<dbReference type="EC" id="2.7.13.3" evidence="3"/>
<name>A0A1E5IPJ2_SHECO</name>
<dbReference type="CDD" id="cd00082">
    <property type="entry name" value="HisKA"/>
    <property type="match status" value="1"/>
</dbReference>
<dbReference type="GO" id="GO:0005524">
    <property type="term" value="F:ATP binding"/>
    <property type="evidence" value="ECO:0007669"/>
    <property type="project" value="UniProtKB-KW"/>
</dbReference>
<keyword evidence="10" id="KW-0175">Coiled coil</keyword>
<feature type="coiled-coil region" evidence="10">
    <location>
        <begin position="86"/>
        <end position="150"/>
    </location>
</feature>
<dbReference type="InterPro" id="IPR036890">
    <property type="entry name" value="HATPase_C_sf"/>
</dbReference>
<evidence type="ECO:0000256" key="7">
    <source>
        <dbReference type="ARBA" id="ARBA00022741"/>
    </source>
</evidence>
<dbReference type="SMART" id="SM00388">
    <property type="entry name" value="HisKA"/>
    <property type="match status" value="1"/>
</dbReference>
<evidence type="ECO:0000259" key="11">
    <source>
        <dbReference type="PROSITE" id="PS50109"/>
    </source>
</evidence>